<evidence type="ECO:0000313" key="1">
    <source>
        <dbReference type="EMBL" id="PNQ98394.1"/>
    </source>
</evidence>
<dbReference type="Proteomes" id="UP000236268">
    <property type="component" value="Unassembled WGS sequence"/>
</dbReference>
<name>A0A2K1G0S8_9PROT</name>
<evidence type="ECO:0000313" key="2">
    <source>
        <dbReference type="Proteomes" id="UP000236268"/>
    </source>
</evidence>
<reference evidence="1 2" key="1">
    <citation type="submission" date="2018-01" db="EMBL/GenBank/DDBJ databases">
        <title>Whole genome sequence of Azospirillum brasilense REC3 isolated from strawberry roots.</title>
        <authorList>
            <person name="Fontana C.A."/>
            <person name="Salazar S.M."/>
            <person name="Bassi D."/>
            <person name="Puglisi E."/>
            <person name="Lovaisa N.C."/>
            <person name="Toffoli L.M."/>
            <person name="Pedraza R."/>
            <person name="Cocconcelli P.S."/>
        </authorList>
    </citation>
    <scope>NUCLEOTIDE SEQUENCE [LARGE SCALE GENOMIC DNA]</scope>
    <source>
        <strain evidence="1 2">REC3</strain>
    </source>
</reference>
<protein>
    <submittedName>
        <fullName evidence="1">KluB</fullName>
    </submittedName>
</protein>
<comment type="caution">
    <text evidence="1">The sequence shown here is derived from an EMBL/GenBank/DDBJ whole genome shotgun (WGS) entry which is preliminary data.</text>
</comment>
<organism evidence="1 2">
    <name type="scientific">Azospirillum argentinense</name>
    <dbReference type="NCBI Taxonomy" id="2970906"/>
    <lineage>
        <taxon>Bacteria</taxon>
        <taxon>Pseudomonadati</taxon>
        <taxon>Pseudomonadota</taxon>
        <taxon>Alphaproteobacteria</taxon>
        <taxon>Rhodospirillales</taxon>
        <taxon>Azospirillaceae</taxon>
        <taxon>Azospirillum</taxon>
    </lineage>
</organism>
<gene>
    <name evidence="1" type="ORF">C1S70_13055</name>
</gene>
<dbReference type="InterPro" id="IPR035093">
    <property type="entry name" value="RelE/ParE_toxin_dom_sf"/>
</dbReference>
<accession>A0A2K1G0S8</accession>
<dbReference type="EMBL" id="POWG01000012">
    <property type="protein sequence ID" value="PNQ98394.1"/>
    <property type="molecule type" value="Genomic_DNA"/>
</dbReference>
<dbReference type="Gene3D" id="3.30.2310.20">
    <property type="entry name" value="RelE-like"/>
    <property type="match status" value="1"/>
</dbReference>
<proteinExistence type="predicted"/>
<dbReference type="AlphaFoldDB" id="A0A2K1G0S8"/>
<sequence>MTAKRKPGRCWSARGVRVRLYKVRRAASVTRDLDLIEDHLVQAYRDLGDDGERAMERAAGRIGDALSYMRTFEAHPHRGTEHPEIRSGIRTVTSRNFIFYFDIDEGLVEVRILAVFFGGVNHSRQILDRLRG</sequence>